<gene>
    <name evidence="2" type="ORF">METZ01_LOCUS327453</name>
</gene>
<feature type="transmembrane region" description="Helical" evidence="1">
    <location>
        <begin position="225"/>
        <end position="240"/>
    </location>
</feature>
<dbReference type="InterPro" id="IPR007163">
    <property type="entry name" value="VCA0040-like"/>
</dbReference>
<evidence type="ECO:0000313" key="2">
    <source>
        <dbReference type="EMBL" id="SVC74599.1"/>
    </source>
</evidence>
<dbReference type="AlphaFoldDB" id="A0A382PMI1"/>
<feature type="transmembrane region" description="Helical" evidence="1">
    <location>
        <begin position="122"/>
        <end position="145"/>
    </location>
</feature>
<proteinExistence type="predicted"/>
<name>A0A382PMI1_9ZZZZ</name>
<dbReference type="EMBL" id="UINC01108474">
    <property type="protein sequence ID" value="SVC74599.1"/>
    <property type="molecule type" value="Genomic_DNA"/>
</dbReference>
<feature type="transmembrane region" description="Helical" evidence="1">
    <location>
        <begin position="151"/>
        <end position="184"/>
    </location>
</feature>
<dbReference type="PANTHER" id="PTHR37308:SF1">
    <property type="entry name" value="POLYPRENYL-PHOSPHATE TRANSPORTER"/>
    <property type="match status" value="1"/>
</dbReference>
<feature type="transmembrane region" description="Helical" evidence="1">
    <location>
        <begin position="66"/>
        <end position="90"/>
    </location>
</feature>
<keyword evidence="1" id="KW-0472">Membrane</keyword>
<accession>A0A382PMI1</accession>
<protein>
    <recommendedName>
        <fullName evidence="3">DUF368 domain-containing protein</fullName>
    </recommendedName>
</protein>
<feature type="transmembrane region" description="Helical" evidence="1">
    <location>
        <begin position="196"/>
        <end position="219"/>
    </location>
</feature>
<evidence type="ECO:0000256" key="1">
    <source>
        <dbReference type="SAM" id="Phobius"/>
    </source>
</evidence>
<sequence>MINLQIRYLVAGLFMGVAELIPGISGSTVAVIFKIYKNLMSILSELKFRNLTFDLQKLSRTFQLSLFIPLFISMVLSVIIFSNGIEYLIINYEKSFLLTLGWLMILSSLYVVHFFKPLLKDFFLLVFFLIGALSGIFFQEMVFVAGEITGLYLFLSGVLAFSFFLIPGISGSAVLVILGVYPVVIQGIANFNLQTLIPFGIGCLISLIILPKFILNLFLIYEQKLMFIFSGLIFASGYLLM</sequence>
<evidence type="ECO:0008006" key="3">
    <source>
        <dbReference type="Google" id="ProtNLM"/>
    </source>
</evidence>
<feature type="transmembrane region" description="Helical" evidence="1">
    <location>
        <begin position="96"/>
        <end position="115"/>
    </location>
</feature>
<dbReference type="Pfam" id="PF04018">
    <property type="entry name" value="VCA0040-like"/>
    <property type="match status" value="1"/>
</dbReference>
<keyword evidence="1" id="KW-0812">Transmembrane</keyword>
<dbReference type="PANTHER" id="PTHR37308">
    <property type="entry name" value="INTEGRAL MEMBRANE PROTEIN"/>
    <property type="match status" value="1"/>
</dbReference>
<reference evidence="2" key="1">
    <citation type="submission" date="2018-05" db="EMBL/GenBank/DDBJ databases">
        <authorList>
            <person name="Lanie J.A."/>
            <person name="Ng W.-L."/>
            <person name="Kazmierczak K.M."/>
            <person name="Andrzejewski T.M."/>
            <person name="Davidsen T.M."/>
            <person name="Wayne K.J."/>
            <person name="Tettelin H."/>
            <person name="Glass J.I."/>
            <person name="Rusch D."/>
            <person name="Podicherti R."/>
            <person name="Tsui H.-C.T."/>
            <person name="Winkler M.E."/>
        </authorList>
    </citation>
    <scope>NUCLEOTIDE SEQUENCE</scope>
</reference>
<organism evidence="2">
    <name type="scientific">marine metagenome</name>
    <dbReference type="NCBI Taxonomy" id="408172"/>
    <lineage>
        <taxon>unclassified sequences</taxon>
        <taxon>metagenomes</taxon>
        <taxon>ecological metagenomes</taxon>
    </lineage>
</organism>
<feature type="transmembrane region" description="Helical" evidence="1">
    <location>
        <begin position="6"/>
        <end position="33"/>
    </location>
</feature>
<keyword evidence="1" id="KW-1133">Transmembrane helix</keyword>